<evidence type="ECO:0000313" key="2">
    <source>
        <dbReference type="Proteomes" id="UP000673691"/>
    </source>
</evidence>
<gene>
    <name evidence="1" type="ORF">BJ554DRAFT_4747</name>
</gene>
<organism evidence="1 2">
    <name type="scientific">Olpidium bornovanus</name>
    <dbReference type="NCBI Taxonomy" id="278681"/>
    <lineage>
        <taxon>Eukaryota</taxon>
        <taxon>Fungi</taxon>
        <taxon>Fungi incertae sedis</taxon>
        <taxon>Olpidiomycota</taxon>
        <taxon>Olpidiomycotina</taxon>
        <taxon>Olpidiomycetes</taxon>
        <taxon>Olpidiales</taxon>
        <taxon>Olpidiaceae</taxon>
        <taxon>Olpidium</taxon>
    </lineage>
</organism>
<protein>
    <submittedName>
        <fullName evidence="1">Uncharacterized protein</fullName>
    </submittedName>
</protein>
<evidence type="ECO:0000313" key="1">
    <source>
        <dbReference type="EMBL" id="KAG5455732.1"/>
    </source>
</evidence>
<dbReference type="EMBL" id="JAEFCI010012876">
    <property type="protein sequence ID" value="KAG5455732.1"/>
    <property type="molecule type" value="Genomic_DNA"/>
</dbReference>
<name>A0A8H7ZMJ4_9FUNG</name>
<reference evidence="1 2" key="1">
    <citation type="journal article" name="Sci. Rep.">
        <title>Genome-scale phylogenetic analyses confirm Olpidium as the closest living zoosporic fungus to the non-flagellated, terrestrial fungi.</title>
        <authorList>
            <person name="Chang Y."/>
            <person name="Rochon D."/>
            <person name="Sekimoto S."/>
            <person name="Wang Y."/>
            <person name="Chovatia M."/>
            <person name="Sandor L."/>
            <person name="Salamov A."/>
            <person name="Grigoriev I.V."/>
            <person name="Stajich J.E."/>
            <person name="Spatafora J.W."/>
        </authorList>
    </citation>
    <scope>NUCLEOTIDE SEQUENCE [LARGE SCALE GENOMIC DNA]</scope>
    <source>
        <strain evidence="1">S191</strain>
    </source>
</reference>
<sequence>MGRSVTNCTRPFSLRDLALAIPRHPPIHPATSQIEL</sequence>
<keyword evidence="2" id="KW-1185">Reference proteome</keyword>
<comment type="caution">
    <text evidence="1">The sequence shown here is derived from an EMBL/GenBank/DDBJ whole genome shotgun (WGS) entry which is preliminary data.</text>
</comment>
<dbReference type="Proteomes" id="UP000673691">
    <property type="component" value="Unassembled WGS sequence"/>
</dbReference>
<dbReference type="AlphaFoldDB" id="A0A8H7ZMJ4"/>
<proteinExistence type="predicted"/>
<accession>A0A8H7ZMJ4</accession>